<evidence type="ECO:0000256" key="1">
    <source>
        <dbReference type="SAM" id="MobiDB-lite"/>
    </source>
</evidence>
<dbReference type="EMBL" id="UINC01000055">
    <property type="protein sequence ID" value="SUZ48197.1"/>
    <property type="molecule type" value="Genomic_DNA"/>
</dbReference>
<protein>
    <submittedName>
        <fullName evidence="2">Uncharacterized protein</fullName>
    </submittedName>
</protein>
<evidence type="ECO:0000313" key="2">
    <source>
        <dbReference type="EMBL" id="SUZ48197.1"/>
    </source>
</evidence>
<feature type="region of interest" description="Disordered" evidence="1">
    <location>
        <begin position="233"/>
        <end position="262"/>
    </location>
</feature>
<sequence>MMHQFNKTVGGAALALLLYSVLAGPAALEAQGPDGRWPLQPTSPGNNTLAPFMEGWYDNGDGTYSISFGYLNTNLDTLYIPVGENNSLDQAQFDGLQTAIFFPGRHRGVWSLTLPAGMQDADVWWTITTPYGNTTRAPGRIGSVAYQLDWYPRGHGSVTPSVTFGGQSDVGRGPPGILAERVQTVAVGSPLTLSVNATDTSERDLEDARMTEIPLRVVWSQLQGPGPVVYTRHESNPLPEAAAGGGGRGRTPQPQTMRLPEGSGTASVIVTFPVAGEYLMLAQVDNFDANDSGSQDQCCWTNAYVRVNVTP</sequence>
<proteinExistence type="predicted"/>
<reference evidence="2" key="1">
    <citation type="submission" date="2018-05" db="EMBL/GenBank/DDBJ databases">
        <authorList>
            <person name="Lanie J.A."/>
            <person name="Ng W.-L."/>
            <person name="Kazmierczak K.M."/>
            <person name="Andrzejewski T.M."/>
            <person name="Davidsen T.M."/>
            <person name="Wayne K.J."/>
            <person name="Tettelin H."/>
            <person name="Glass J.I."/>
            <person name="Rusch D."/>
            <person name="Podicherti R."/>
            <person name="Tsui H.-C.T."/>
            <person name="Winkler M.E."/>
        </authorList>
    </citation>
    <scope>NUCLEOTIDE SEQUENCE</scope>
</reference>
<gene>
    <name evidence="2" type="ORF">METZ01_LOCUS1051</name>
</gene>
<dbReference type="AlphaFoldDB" id="A0A381N0X9"/>
<accession>A0A381N0X9</accession>
<organism evidence="2">
    <name type="scientific">marine metagenome</name>
    <dbReference type="NCBI Taxonomy" id="408172"/>
    <lineage>
        <taxon>unclassified sequences</taxon>
        <taxon>metagenomes</taxon>
        <taxon>ecological metagenomes</taxon>
    </lineage>
</organism>
<name>A0A381N0X9_9ZZZZ</name>